<feature type="domain" description="Methyltransferase" evidence="1">
    <location>
        <begin position="47"/>
        <end position="126"/>
    </location>
</feature>
<organism evidence="2 3">
    <name type="scientific">Chryseobacterium piperi</name>
    <dbReference type="NCBI Taxonomy" id="558152"/>
    <lineage>
        <taxon>Bacteria</taxon>
        <taxon>Pseudomonadati</taxon>
        <taxon>Bacteroidota</taxon>
        <taxon>Flavobacteriia</taxon>
        <taxon>Flavobacteriales</taxon>
        <taxon>Weeksellaceae</taxon>
        <taxon>Chryseobacterium group</taxon>
        <taxon>Chryseobacterium</taxon>
    </lineage>
</organism>
<name>A0A086BAZ8_9FLAO</name>
<gene>
    <name evidence="2" type="ORF">IQ37_11750</name>
</gene>
<keyword evidence="2" id="KW-0489">Methyltransferase</keyword>
<dbReference type="Pfam" id="PF13649">
    <property type="entry name" value="Methyltransf_25"/>
    <property type="match status" value="1"/>
</dbReference>
<dbReference type="PANTHER" id="PTHR12843:SF5">
    <property type="entry name" value="EEF1A LYSINE METHYLTRANSFERASE 2"/>
    <property type="match status" value="1"/>
</dbReference>
<dbReference type="Proteomes" id="UP000028709">
    <property type="component" value="Unassembled WGS sequence"/>
</dbReference>
<dbReference type="RefSeq" id="WP_034685251.1">
    <property type="nucleotide sequence ID" value="NZ_CP023049.2"/>
</dbReference>
<sequence length="204" mass="23172">MSSSTDKSHWETVYETKSPDQVSWTQEKPQVSLDFISSFGLSKDASIIDIGGGDSNLVDFLLDEGYHNITVLDISEKALEKAKKRLGSRAEKVTFIATDIAEFEPETHYDIWHDRAAFHFLTEQDQISKYLAIAEKSINQFMVIGTFSKNGPAQCSGLPIRQYSEESMEKQFENHFETIKCTSSDHITPFGTTQNFTFCSFKKR</sequence>
<evidence type="ECO:0000259" key="1">
    <source>
        <dbReference type="Pfam" id="PF13649"/>
    </source>
</evidence>
<protein>
    <submittedName>
        <fullName evidence="2">SAM-dependent methyltransferase</fullName>
    </submittedName>
</protein>
<dbReference type="OrthoDB" id="9788660at2"/>
<dbReference type="Gene3D" id="3.40.50.150">
    <property type="entry name" value="Vaccinia Virus protein VP39"/>
    <property type="match status" value="1"/>
</dbReference>
<dbReference type="KEGG" id="cpip:CJF12_17335"/>
<keyword evidence="2" id="KW-0808">Transferase</keyword>
<accession>A0A086BAZ8</accession>
<evidence type="ECO:0000313" key="3">
    <source>
        <dbReference type="Proteomes" id="UP000028709"/>
    </source>
</evidence>
<dbReference type="CDD" id="cd02440">
    <property type="entry name" value="AdoMet_MTases"/>
    <property type="match status" value="1"/>
</dbReference>
<dbReference type="STRING" id="558152.IQ37_11750"/>
<dbReference type="InterPro" id="IPR029063">
    <property type="entry name" value="SAM-dependent_MTases_sf"/>
</dbReference>
<dbReference type="PANTHER" id="PTHR12843">
    <property type="entry name" value="PROTEIN-LYSINE N-METHYLTRANSFERASE METTL10"/>
    <property type="match status" value="1"/>
</dbReference>
<reference evidence="2 3" key="1">
    <citation type="submission" date="2014-07" db="EMBL/GenBank/DDBJ databases">
        <title>Genome of Chryseobacterium piperi CTM.</title>
        <authorList>
            <person name="Pipes S.E."/>
            <person name="Stropko S.J."/>
            <person name="Newman J.D."/>
        </authorList>
    </citation>
    <scope>NUCLEOTIDE SEQUENCE [LARGE SCALE GENOMIC DNA]</scope>
    <source>
        <strain evidence="2 3">CTM</strain>
    </source>
</reference>
<proteinExistence type="predicted"/>
<evidence type="ECO:0000313" key="2">
    <source>
        <dbReference type="EMBL" id="KFF26112.1"/>
    </source>
</evidence>
<dbReference type="GO" id="GO:0032259">
    <property type="term" value="P:methylation"/>
    <property type="evidence" value="ECO:0007669"/>
    <property type="project" value="UniProtKB-KW"/>
</dbReference>
<dbReference type="EMBL" id="JPRJ01000020">
    <property type="protein sequence ID" value="KFF26112.1"/>
    <property type="molecule type" value="Genomic_DNA"/>
</dbReference>
<comment type="caution">
    <text evidence="2">The sequence shown here is derived from an EMBL/GenBank/DDBJ whole genome shotgun (WGS) entry which is preliminary data.</text>
</comment>
<dbReference type="eggNOG" id="COG2226">
    <property type="taxonomic scope" value="Bacteria"/>
</dbReference>
<dbReference type="GO" id="GO:0008168">
    <property type="term" value="F:methyltransferase activity"/>
    <property type="evidence" value="ECO:0007669"/>
    <property type="project" value="UniProtKB-KW"/>
</dbReference>
<dbReference type="InterPro" id="IPR041698">
    <property type="entry name" value="Methyltransf_25"/>
</dbReference>
<dbReference type="AlphaFoldDB" id="A0A086BAZ8"/>
<dbReference type="SUPFAM" id="SSF53335">
    <property type="entry name" value="S-adenosyl-L-methionine-dependent methyltransferases"/>
    <property type="match status" value="1"/>
</dbReference>
<keyword evidence="3" id="KW-1185">Reference proteome</keyword>